<dbReference type="GO" id="GO:0015288">
    <property type="term" value="F:porin activity"/>
    <property type="evidence" value="ECO:0007669"/>
    <property type="project" value="InterPro"/>
</dbReference>
<dbReference type="InterPro" id="IPR038673">
    <property type="entry name" value="OprB_sf"/>
</dbReference>
<evidence type="ECO:0000256" key="2">
    <source>
        <dbReference type="RuleBase" id="RU363072"/>
    </source>
</evidence>
<name>A0A8B6XCP7_9BURK</name>
<dbReference type="GO" id="GO:0008643">
    <property type="term" value="P:carbohydrate transport"/>
    <property type="evidence" value="ECO:0007669"/>
    <property type="project" value="InterPro"/>
</dbReference>
<dbReference type="InterPro" id="IPR007049">
    <property type="entry name" value="Carb-sel_porin_OprB"/>
</dbReference>
<accession>A0A8B6XCP7</accession>
<dbReference type="GO" id="GO:0016020">
    <property type="term" value="C:membrane"/>
    <property type="evidence" value="ECO:0007669"/>
    <property type="project" value="InterPro"/>
</dbReference>
<reference evidence="4" key="3">
    <citation type="submission" date="2025-08" db="UniProtKB">
        <authorList>
            <consortium name="RefSeq"/>
        </authorList>
    </citation>
    <scope>IDENTIFICATION</scope>
</reference>
<organism evidence="3 4">
    <name type="scientific">Derxia gummosa DSM 723</name>
    <dbReference type="NCBI Taxonomy" id="1121388"/>
    <lineage>
        <taxon>Bacteria</taxon>
        <taxon>Pseudomonadati</taxon>
        <taxon>Pseudomonadota</taxon>
        <taxon>Betaproteobacteria</taxon>
        <taxon>Burkholderiales</taxon>
        <taxon>Alcaligenaceae</taxon>
        <taxon>Derxia</taxon>
    </lineage>
</organism>
<feature type="signal peptide" evidence="2">
    <location>
        <begin position="1"/>
        <end position="25"/>
    </location>
</feature>
<dbReference type="Proteomes" id="UP000675920">
    <property type="component" value="Unplaced"/>
</dbReference>
<keyword evidence="2" id="KW-0732">Signal</keyword>
<dbReference type="Gene3D" id="2.40.160.180">
    <property type="entry name" value="Carbohydrate-selective porin OprB"/>
    <property type="match status" value="1"/>
</dbReference>
<evidence type="ECO:0000313" key="3">
    <source>
        <dbReference type="Proteomes" id="UP000675920"/>
    </source>
</evidence>
<dbReference type="OrthoDB" id="5755240at2"/>
<feature type="chain" id="PRO_5034293784" evidence="2">
    <location>
        <begin position="26"/>
        <end position="449"/>
    </location>
</feature>
<protein>
    <submittedName>
        <fullName evidence="4">Carbohydrate porin</fullName>
    </submittedName>
</protein>
<dbReference type="Pfam" id="PF04966">
    <property type="entry name" value="OprB"/>
    <property type="match status" value="1"/>
</dbReference>
<reference evidence="4" key="1">
    <citation type="journal article" date="1993" name="J. Bioenerg. Biomembr.">
        <title>Biophysical characterization of OprB, a glucose-inducible porin of Pseudomonas aeruginosa.</title>
        <authorList>
            <person name="Wylie J.L."/>
            <person name="Bernegger-Egli C."/>
            <person name="O'Neil J.D."/>
            <person name="Worobec E.A."/>
        </authorList>
    </citation>
    <scope>NUCLEOTIDE SEQUENCE</scope>
</reference>
<evidence type="ECO:0000256" key="1">
    <source>
        <dbReference type="ARBA" id="ARBA00008769"/>
    </source>
</evidence>
<comment type="similarity">
    <text evidence="1 2">Belongs to the OprB family.</text>
</comment>
<dbReference type="AlphaFoldDB" id="A0A8B6XCP7"/>
<proteinExistence type="inferred from homology"/>
<evidence type="ECO:0000313" key="4">
    <source>
        <dbReference type="RefSeq" id="WP_156924481.1"/>
    </source>
</evidence>
<reference evidence="4" key="2">
    <citation type="journal article" date="1995" name="J. Bacteriol.">
        <title>The OprB porin plays a central role in carbohydrate uptake in Pseudomonas aeruginosa.</title>
        <authorList>
            <person name="Wylie J.L."/>
            <person name="Worobec E.A."/>
        </authorList>
    </citation>
    <scope>NUCLEOTIDE SEQUENCE</scope>
</reference>
<sequence>MRGRQWGWSGIALALACAFMPAARAAQWEAGDLGEVALNGQATLVGQAKERLRSPYASPVSLEPEYERSYSLSATAFMGWRPARDTELFFNPEMVQGLPLSHLTGLGGLTNGEMQKVGGTSPTFYRARLFARQTFGLGGGEEQVEADANQFARTVDRHRVVITLGNFAVNDVFDDNGVAHDPRTQFLNWSFLTYGAWDFPADARGYTGGAAAELVWDDWTLRAGRFRLPKEANGLRLQNNLGADVGDALELERRHEVGGRPGALRLLAFRNRTSMGSFQDALDAWAAAGGAASGTVPEVTAVRRRQDKRGLGLTVEQELADDVSGLVRAARSDGGSEVFAFAEIDASLAAALRVGGSYWGRGEDEIGLGLAQNGLSSAHVAYLRAGGLGYFVGDGAIDYAPERIAEAYYSLGLPGGLSLTFDYQRIVNPAYNRARGPVDVAALRLHAQW</sequence>
<keyword evidence="3" id="KW-1185">Reference proteome</keyword>
<dbReference type="PROSITE" id="PS51257">
    <property type="entry name" value="PROKAR_LIPOPROTEIN"/>
    <property type="match status" value="1"/>
</dbReference>
<dbReference type="RefSeq" id="WP_156924481.1">
    <property type="nucleotide sequence ID" value="NZ_AXWS01000018.1"/>
</dbReference>